<gene>
    <name evidence="1" type="ORF">GCM10011608_43480</name>
</gene>
<reference evidence="1" key="2">
    <citation type="submission" date="2020-09" db="EMBL/GenBank/DDBJ databases">
        <authorList>
            <person name="Sun Q."/>
            <person name="Zhou Y."/>
        </authorList>
    </citation>
    <scope>NUCLEOTIDE SEQUENCE</scope>
    <source>
        <strain evidence="1">CGMCC 4.7312</strain>
    </source>
</reference>
<sequence length="92" mass="10682">MGRNQRPGYYRSAACPPLRPWQVRAWRFRACRFGRRGLDPTEVHEFLDRVADDLAAVYDALGNSVQEAVRFRDALRGWQSEQARRLNAGGRY</sequence>
<comment type="caution">
    <text evidence="1">The sequence shown here is derived from an EMBL/GenBank/DDBJ whole genome shotgun (WGS) entry which is preliminary data.</text>
</comment>
<organism evidence="1 2">
    <name type="scientific">Micromonospora sonchi</name>
    <dbReference type="NCBI Taxonomy" id="1763543"/>
    <lineage>
        <taxon>Bacteria</taxon>
        <taxon>Bacillati</taxon>
        <taxon>Actinomycetota</taxon>
        <taxon>Actinomycetes</taxon>
        <taxon>Micromonosporales</taxon>
        <taxon>Micromonosporaceae</taxon>
        <taxon>Micromonospora</taxon>
    </lineage>
</organism>
<reference evidence="1" key="1">
    <citation type="journal article" date="2014" name="Int. J. Syst. Evol. Microbiol.">
        <title>Complete genome sequence of Corynebacterium casei LMG S-19264T (=DSM 44701T), isolated from a smear-ripened cheese.</title>
        <authorList>
            <consortium name="US DOE Joint Genome Institute (JGI-PGF)"/>
            <person name="Walter F."/>
            <person name="Albersmeier A."/>
            <person name="Kalinowski J."/>
            <person name="Ruckert C."/>
        </authorList>
    </citation>
    <scope>NUCLEOTIDE SEQUENCE</scope>
    <source>
        <strain evidence="1">CGMCC 4.7312</strain>
    </source>
</reference>
<evidence type="ECO:0008006" key="3">
    <source>
        <dbReference type="Google" id="ProtNLM"/>
    </source>
</evidence>
<evidence type="ECO:0000313" key="2">
    <source>
        <dbReference type="Proteomes" id="UP000608890"/>
    </source>
</evidence>
<accession>A0A917U2V5</accession>
<proteinExistence type="predicted"/>
<dbReference type="Gene3D" id="6.10.250.660">
    <property type="match status" value="1"/>
</dbReference>
<dbReference type="RefSeq" id="WP_373293194.1">
    <property type="nucleotide sequence ID" value="NZ_BMNB01000023.1"/>
</dbReference>
<keyword evidence="2" id="KW-1185">Reference proteome</keyword>
<dbReference type="EMBL" id="BMNB01000023">
    <property type="protein sequence ID" value="GGM53855.1"/>
    <property type="molecule type" value="Genomic_DNA"/>
</dbReference>
<evidence type="ECO:0000313" key="1">
    <source>
        <dbReference type="EMBL" id="GGM53855.1"/>
    </source>
</evidence>
<dbReference type="NCBIfam" id="TIGR03544">
    <property type="entry name" value="DivI1A_domain"/>
    <property type="match status" value="1"/>
</dbReference>
<dbReference type="AlphaFoldDB" id="A0A917U2V5"/>
<protein>
    <recommendedName>
        <fullName evidence="3">Antigen 84</fullName>
    </recommendedName>
</protein>
<dbReference type="Proteomes" id="UP000608890">
    <property type="component" value="Unassembled WGS sequence"/>
</dbReference>
<dbReference type="InterPro" id="IPR019933">
    <property type="entry name" value="DivIVA_domain"/>
</dbReference>
<name>A0A917U2V5_9ACTN</name>